<dbReference type="STRING" id="1801660.A2Z78_01985"/>
<evidence type="ECO:0000313" key="2">
    <source>
        <dbReference type="EMBL" id="OGZ17644.1"/>
    </source>
</evidence>
<name>A0A1G2DVF2_9BACT</name>
<feature type="transmembrane region" description="Helical" evidence="1">
    <location>
        <begin position="45"/>
        <end position="65"/>
    </location>
</feature>
<proteinExistence type="predicted"/>
<dbReference type="InterPro" id="IPR024414">
    <property type="entry name" value="Uncharacterised_PrgI"/>
</dbReference>
<dbReference type="Proteomes" id="UP000176752">
    <property type="component" value="Unassembled WGS sequence"/>
</dbReference>
<keyword evidence="1" id="KW-0812">Transmembrane</keyword>
<dbReference type="Pfam" id="PF12666">
    <property type="entry name" value="PrgI"/>
    <property type="match status" value="1"/>
</dbReference>
<dbReference type="AlphaFoldDB" id="A0A1G2DVF2"/>
<evidence type="ECO:0000256" key="1">
    <source>
        <dbReference type="SAM" id="Phobius"/>
    </source>
</evidence>
<protein>
    <recommendedName>
        <fullName evidence="4">PrgI family protein</fullName>
    </recommendedName>
</protein>
<feature type="transmembrane region" description="Helical" evidence="1">
    <location>
        <begin position="20"/>
        <end position="40"/>
    </location>
</feature>
<gene>
    <name evidence="2" type="ORF">A2Z78_01985</name>
</gene>
<reference evidence="2 3" key="1">
    <citation type="journal article" date="2016" name="Nat. Commun.">
        <title>Thousands of microbial genomes shed light on interconnected biogeochemical processes in an aquifer system.</title>
        <authorList>
            <person name="Anantharaman K."/>
            <person name="Brown C.T."/>
            <person name="Hug L.A."/>
            <person name="Sharon I."/>
            <person name="Castelle C.J."/>
            <person name="Probst A.J."/>
            <person name="Thomas B.C."/>
            <person name="Singh A."/>
            <person name="Wilkins M.J."/>
            <person name="Karaoz U."/>
            <person name="Brodie E.L."/>
            <person name="Williams K.H."/>
            <person name="Hubbard S.S."/>
            <person name="Banfield J.F."/>
        </authorList>
    </citation>
    <scope>NUCLEOTIDE SEQUENCE [LARGE SCALE GENOMIC DNA]</scope>
</reference>
<sequence>MDFSVPKFIEMETKIVGPLTWRQFAFVGTAGVLIFFLYFILKQRFILFLVIALILGVASIGSAFLKVGGRPLPTVLINFLFYNASSKIYTWNKKSTEPRLIYKKEKIKKVEIKKEPAALLKITKQSRLKELSNQIELKTK</sequence>
<keyword evidence="1" id="KW-1133">Transmembrane helix</keyword>
<evidence type="ECO:0008006" key="4">
    <source>
        <dbReference type="Google" id="ProtNLM"/>
    </source>
</evidence>
<evidence type="ECO:0000313" key="3">
    <source>
        <dbReference type="Proteomes" id="UP000176752"/>
    </source>
</evidence>
<organism evidence="2 3">
    <name type="scientific">Candidatus Nealsonbacteria bacterium RBG_13_36_15</name>
    <dbReference type="NCBI Taxonomy" id="1801660"/>
    <lineage>
        <taxon>Bacteria</taxon>
        <taxon>Candidatus Nealsoniibacteriota</taxon>
    </lineage>
</organism>
<keyword evidence="1" id="KW-0472">Membrane</keyword>
<dbReference type="EMBL" id="MHLV01000018">
    <property type="protein sequence ID" value="OGZ17644.1"/>
    <property type="molecule type" value="Genomic_DNA"/>
</dbReference>
<accession>A0A1G2DVF2</accession>
<comment type="caution">
    <text evidence="2">The sequence shown here is derived from an EMBL/GenBank/DDBJ whole genome shotgun (WGS) entry which is preliminary data.</text>
</comment>